<name>X1CJ65_9ZZZZ</name>
<dbReference type="InterPro" id="IPR052200">
    <property type="entry name" value="Protoporphyrinogen_IX_DH"/>
</dbReference>
<dbReference type="PANTHER" id="PTHR38030">
    <property type="entry name" value="PROTOPORPHYRINOGEN IX DEHYDROGENASE [MENAQUINONE]"/>
    <property type="match status" value="1"/>
</dbReference>
<dbReference type="PROSITE" id="PS00201">
    <property type="entry name" value="FLAVODOXIN"/>
    <property type="match status" value="1"/>
</dbReference>
<organism evidence="2">
    <name type="scientific">marine sediment metagenome</name>
    <dbReference type="NCBI Taxonomy" id="412755"/>
    <lineage>
        <taxon>unclassified sequences</taxon>
        <taxon>metagenomes</taxon>
        <taxon>ecological metagenomes</taxon>
    </lineage>
</organism>
<dbReference type="EMBL" id="BART01036120">
    <property type="protein sequence ID" value="GAH07727.1"/>
    <property type="molecule type" value="Genomic_DNA"/>
</dbReference>
<dbReference type="GO" id="GO:0006783">
    <property type="term" value="P:heme biosynthetic process"/>
    <property type="evidence" value="ECO:0007669"/>
    <property type="project" value="TreeGrafter"/>
</dbReference>
<comment type="caution">
    <text evidence="2">The sequence shown here is derived from an EMBL/GenBank/DDBJ whole genome shotgun (WGS) entry which is preliminary data.</text>
</comment>
<dbReference type="GO" id="GO:0009055">
    <property type="term" value="F:electron transfer activity"/>
    <property type="evidence" value="ECO:0007669"/>
    <property type="project" value="InterPro"/>
</dbReference>
<evidence type="ECO:0000259" key="1">
    <source>
        <dbReference type="PROSITE" id="PS50902"/>
    </source>
</evidence>
<reference evidence="2" key="1">
    <citation type="journal article" date="2014" name="Front. Microbiol.">
        <title>High frequency of phylogenetically diverse reductive dehalogenase-homologous genes in deep subseafloor sedimentary metagenomes.</title>
        <authorList>
            <person name="Kawai M."/>
            <person name="Futagami T."/>
            <person name="Toyoda A."/>
            <person name="Takaki Y."/>
            <person name="Nishi S."/>
            <person name="Hori S."/>
            <person name="Arai W."/>
            <person name="Tsubouchi T."/>
            <person name="Morono Y."/>
            <person name="Uchiyama I."/>
            <person name="Ito T."/>
            <person name="Fujiyama A."/>
            <person name="Inagaki F."/>
            <person name="Takami H."/>
        </authorList>
    </citation>
    <scope>NUCLEOTIDE SEQUENCE</scope>
    <source>
        <strain evidence="2">Expedition CK06-06</strain>
    </source>
</reference>
<dbReference type="PROSITE" id="PS50902">
    <property type="entry name" value="FLAVODOXIN_LIKE"/>
    <property type="match status" value="1"/>
</dbReference>
<dbReference type="InterPro" id="IPR026816">
    <property type="entry name" value="Flavodoxin_dom"/>
</dbReference>
<accession>X1CJ65</accession>
<dbReference type="GO" id="GO:0070819">
    <property type="term" value="F:menaquinone-dependent protoporphyrinogen oxidase activity"/>
    <property type="evidence" value="ECO:0007669"/>
    <property type="project" value="TreeGrafter"/>
</dbReference>
<dbReference type="AlphaFoldDB" id="X1CJ65"/>
<protein>
    <recommendedName>
        <fullName evidence="1">Flavodoxin-like domain-containing protein</fullName>
    </recommendedName>
</protein>
<gene>
    <name evidence="2" type="ORF">S01H4_61051</name>
</gene>
<proteinExistence type="predicted"/>
<evidence type="ECO:0000313" key="2">
    <source>
        <dbReference type="EMBL" id="GAH07727.1"/>
    </source>
</evidence>
<dbReference type="Pfam" id="PF12724">
    <property type="entry name" value="Flavodoxin_5"/>
    <property type="match status" value="1"/>
</dbReference>
<dbReference type="InterPro" id="IPR029039">
    <property type="entry name" value="Flavoprotein-like_sf"/>
</dbReference>
<dbReference type="GO" id="GO:0010181">
    <property type="term" value="F:FMN binding"/>
    <property type="evidence" value="ECO:0007669"/>
    <property type="project" value="InterPro"/>
</dbReference>
<feature type="domain" description="Flavodoxin-like" evidence="1">
    <location>
        <begin position="4"/>
        <end position="100"/>
    </location>
</feature>
<dbReference type="SUPFAM" id="SSF52218">
    <property type="entry name" value="Flavoproteins"/>
    <property type="match status" value="1"/>
</dbReference>
<sequence length="100" mass="10886">MAKAIVIYESKYGNTKLVAEMIGEQINQVSGMEAVLTEVSKVDLNQIDGFDTILVGSPNHIGRATRSIRKFIDKLGKLSLEGKQGAVFGVPQRSLRLKAP</sequence>
<dbReference type="InterPro" id="IPR001226">
    <property type="entry name" value="Flavodoxin_CS"/>
</dbReference>
<dbReference type="PANTHER" id="PTHR38030:SF2">
    <property type="entry name" value="PROTOPORPHYRINOGEN IX DEHYDROGENASE [QUINONE]"/>
    <property type="match status" value="1"/>
</dbReference>
<dbReference type="InterPro" id="IPR008254">
    <property type="entry name" value="Flavodoxin/NO_synth"/>
</dbReference>
<dbReference type="Gene3D" id="3.40.50.360">
    <property type="match status" value="1"/>
</dbReference>